<name>A0A1X7C3F1_9BACT</name>
<keyword evidence="2" id="KW-1185">Reference proteome</keyword>
<reference evidence="2" key="1">
    <citation type="submission" date="2017-04" db="EMBL/GenBank/DDBJ databases">
        <authorList>
            <person name="Varghese N."/>
            <person name="Submissions S."/>
        </authorList>
    </citation>
    <scope>NUCLEOTIDE SEQUENCE [LARGE SCALE GENOMIC DNA]</scope>
    <source>
        <strain evidence="2">K3S</strain>
    </source>
</reference>
<dbReference type="AlphaFoldDB" id="A0A1X7C3F1"/>
<dbReference type="EMBL" id="FWZU01000001">
    <property type="protein sequence ID" value="SME89308.1"/>
    <property type="molecule type" value="Genomic_DNA"/>
</dbReference>
<dbReference type="Proteomes" id="UP000192906">
    <property type="component" value="Unassembled WGS sequence"/>
</dbReference>
<accession>A0A1X7C3F1</accession>
<proteinExistence type="predicted"/>
<organism evidence="1 2">
    <name type="scientific">Desulfovibrio gilichinskyi</name>
    <dbReference type="NCBI Taxonomy" id="1519643"/>
    <lineage>
        <taxon>Bacteria</taxon>
        <taxon>Pseudomonadati</taxon>
        <taxon>Thermodesulfobacteriota</taxon>
        <taxon>Desulfovibrionia</taxon>
        <taxon>Desulfovibrionales</taxon>
        <taxon>Desulfovibrionaceae</taxon>
        <taxon>Desulfovibrio</taxon>
    </lineage>
</organism>
<sequence>MSMKEITITKEVRCCDFCESPIENNVGVLSVIASGTSFDGHKNQYVEAKVDICGKCQAKAVKHAER</sequence>
<evidence type="ECO:0000313" key="2">
    <source>
        <dbReference type="Proteomes" id="UP000192906"/>
    </source>
</evidence>
<gene>
    <name evidence="1" type="ORF">SAMN06295933_0270</name>
</gene>
<dbReference type="STRING" id="1519643.SAMN06295933_0270"/>
<evidence type="ECO:0000313" key="1">
    <source>
        <dbReference type="EMBL" id="SME89308.1"/>
    </source>
</evidence>
<dbReference type="RefSeq" id="WP_085097210.1">
    <property type="nucleotide sequence ID" value="NZ_FWZU01000001.1"/>
</dbReference>
<protein>
    <submittedName>
        <fullName evidence="1">Uncharacterized protein</fullName>
    </submittedName>
</protein>